<name>K2GV31_9BACT</name>
<dbReference type="EMBL" id="AMFJ01000544">
    <property type="protein sequence ID" value="EKE27140.1"/>
    <property type="molecule type" value="Genomic_DNA"/>
</dbReference>
<evidence type="ECO:0000313" key="1">
    <source>
        <dbReference type="EMBL" id="EKE27140.1"/>
    </source>
</evidence>
<dbReference type="AlphaFoldDB" id="K2GV31"/>
<accession>K2GV31</accession>
<reference evidence="1" key="1">
    <citation type="journal article" date="2012" name="Science">
        <title>Fermentation, hydrogen, and sulfur metabolism in multiple uncultivated bacterial phyla.</title>
        <authorList>
            <person name="Wrighton K.C."/>
            <person name="Thomas B.C."/>
            <person name="Sharon I."/>
            <person name="Miller C.S."/>
            <person name="Castelle C.J."/>
            <person name="VerBerkmoes N.C."/>
            <person name="Wilkins M.J."/>
            <person name="Hettich R.L."/>
            <person name="Lipton M.S."/>
            <person name="Williams K.H."/>
            <person name="Long P.E."/>
            <person name="Banfield J.F."/>
        </authorList>
    </citation>
    <scope>NUCLEOTIDE SEQUENCE [LARGE SCALE GENOMIC DNA]</scope>
</reference>
<proteinExistence type="predicted"/>
<gene>
    <name evidence="1" type="ORF">ACD_4C00028G0002</name>
</gene>
<protein>
    <submittedName>
        <fullName evidence="1">Uncharacterized protein</fullName>
    </submittedName>
</protein>
<comment type="caution">
    <text evidence="1">The sequence shown here is derived from an EMBL/GenBank/DDBJ whole genome shotgun (WGS) entry which is preliminary data.</text>
</comment>
<organism evidence="1">
    <name type="scientific">uncultured bacterium</name>
    <name type="common">gcode 4</name>
    <dbReference type="NCBI Taxonomy" id="1234023"/>
    <lineage>
        <taxon>Bacteria</taxon>
        <taxon>environmental samples</taxon>
    </lineage>
</organism>
<sequence>MANIEVEFINILIEWFCLFKKLKIWKNQIKKYTQ</sequence>